<evidence type="ECO:0000313" key="2">
    <source>
        <dbReference type="EMBL" id="OAT14902.1"/>
    </source>
</evidence>
<dbReference type="Gene3D" id="2.160.10.10">
    <property type="entry name" value="Hexapeptide repeat proteins"/>
    <property type="match status" value="1"/>
</dbReference>
<dbReference type="SUPFAM" id="SSF51161">
    <property type="entry name" value="Trimeric LpxA-like enzymes"/>
    <property type="match status" value="1"/>
</dbReference>
<dbReference type="CDD" id="cd03358">
    <property type="entry name" value="LbH_WxcM_N_like"/>
    <property type="match status" value="1"/>
</dbReference>
<dbReference type="AlphaFoldDB" id="A0A1B7HH52"/>
<accession>A0A1B7HH52</accession>
<dbReference type="GO" id="GO:0016746">
    <property type="term" value="F:acyltransferase activity"/>
    <property type="evidence" value="ECO:0007669"/>
    <property type="project" value="UniProtKB-KW"/>
</dbReference>
<organism evidence="2 3">
    <name type="scientific">Buttiauxella noackiae ATCC 51607</name>
    <dbReference type="NCBI Taxonomy" id="1354255"/>
    <lineage>
        <taxon>Bacteria</taxon>
        <taxon>Pseudomonadati</taxon>
        <taxon>Pseudomonadota</taxon>
        <taxon>Gammaproteobacteria</taxon>
        <taxon>Enterobacterales</taxon>
        <taxon>Enterobacteriaceae</taxon>
        <taxon>Buttiauxella</taxon>
    </lineage>
</organism>
<evidence type="ECO:0000313" key="3">
    <source>
        <dbReference type="Proteomes" id="UP000078286"/>
    </source>
</evidence>
<evidence type="ECO:0000256" key="1">
    <source>
        <dbReference type="ARBA" id="ARBA00007274"/>
    </source>
</evidence>
<comment type="caution">
    <text evidence="2">The sequence shown here is derived from an EMBL/GenBank/DDBJ whole genome shotgun (WGS) entry which is preliminary data.</text>
</comment>
<dbReference type="EMBL" id="LXEO01000066">
    <property type="protein sequence ID" value="OAT14902.1"/>
    <property type="molecule type" value="Genomic_DNA"/>
</dbReference>
<reference evidence="2 3" key="1">
    <citation type="submission" date="2016-04" db="EMBL/GenBank/DDBJ databases">
        <title>ATOL: Assembling a taxonomically balanced genome-scale reconstruction of the evolutionary history of the Enterobacteriaceae.</title>
        <authorList>
            <person name="Plunkett G.III."/>
            <person name="Neeno-Eckwall E.C."/>
            <person name="Glasner J.D."/>
            <person name="Perna N.T."/>
        </authorList>
    </citation>
    <scope>NUCLEOTIDE SEQUENCE [LARGE SCALE GENOMIC DNA]</scope>
    <source>
        <strain evidence="2 3">ATCC 51607</strain>
    </source>
</reference>
<proteinExistence type="inferred from homology"/>
<name>A0A1B7HH52_9ENTR</name>
<dbReference type="Proteomes" id="UP000078286">
    <property type="component" value="Unassembled WGS sequence"/>
</dbReference>
<dbReference type="PANTHER" id="PTHR43300">
    <property type="entry name" value="ACETYLTRANSFERASE"/>
    <property type="match status" value="1"/>
</dbReference>
<sequence>MKILKSSIRNVIASEKVTVCEPLNIYECTLHDDVFVGPFVEIQRHCVIGAGTRIQSHSFLCEKVTTGKNCFIGHNVTFANDLFRSGKLNPDPESWISIHLGDNVIVGSGSTILTEFICSGAVIGAGSVVTKDILKPGIYAGNPARLLREI</sequence>
<dbReference type="PANTHER" id="PTHR43300:SF11">
    <property type="entry name" value="ACETYLTRANSFERASE RV3034C-RELATED"/>
    <property type="match status" value="1"/>
</dbReference>
<dbReference type="InterPro" id="IPR001451">
    <property type="entry name" value="Hexapep"/>
</dbReference>
<dbReference type="RefSeq" id="WP_064556194.1">
    <property type="nucleotide sequence ID" value="NZ_LXEO01000066.1"/>
</dbReference>
<dbReference type="EC" id="2.3.1.-" evidence="2"/>
<keyword evidence="2" id="KW-0012">Acyltransferase</keyword>
<comment type="similarity">
    <text evidence="1">Belongs to the transferase hexapeptide repeat family.</text>
</comment>
<dbReference type="InterPro" id="IPR011004">
    <property type="entry name" value="Trimer_LpxA-like_sf"/>
</dbReference>
<gene>
    <name evidence="2" type="ORF">M979_4077</name>
</gene>
<dbReference type="Pfam" id="PF14602">
    <property type="entry name" value="Hexapep_2"/>
    <property type="match status" value="1"/>
</dbReference>
<keyword evidence="3" id="KW-1185">Reference proteome</keyword>
<dbReference type="InterPro" id="IPR050179">
    <property type="entry name" value="Trans_hexapeptide_repeat"/>
</dbReference>
<dbReference type="Pfam" id="PF00132">
    <property type="entry name" value="Hexapep"/>
    <property type="match status" value="1"/>
</dbReference>
<protein>
    <submittedName>
        <fullName evidence="2">Acetyltransferase</fullName>
        <ecNumber evidence="2">2.3.1.-</ecNumber>
    </submittedName>
</protein>
<keyword evidence="2" id="KW-0808">Transferase</keyword>
<dbReference type="PATRIC" id="fig|1354255.3.peg.4194"/>